<reference evidence="2" key="1">
    <citation type="submission" date="2023-04" db="EMBL/GenBank/DDBJ databases">
        <title>Phytophthora fragariaefolia NBRC 109709.</title>
        <authorList>
            <person name="Ichikawa N."/>
            <person name="Sato H."/>
            <person name="Tonouchi N."/>
        </authorList>
    </citation>
    <scope>NUCLEOTIDE SEQUENCE</scope>
    <source>
        <strain evidence="2">NBRC 109709</strain>
    </source>
</reference>
<feature type="compositionally biased region" description="Basic and acidic residues" evidence="1">
    <location>
        <begin position="89"/>
        <end position="109"/>
    </location>
</feature>
<dbReference type="AlphaFoldDB" id="A0A9W7D2G6"/>
<accession>A0A9W7D2G6</accession>
<dbReference type="OrthoDB" id="124848at2759"/>
<name>A0A9W7D2G6_9STRA</name>
<protein>
    <submittedName>
        <fullName evidence="2">Unnamed protein product</fullName>
    </submittedName>
</protein>
<evidence type="ECO:0000313" key="2">
    <source>
        <dbReference type="EMBL" id="GMF53693.1"/>
    </source>
</evidence>
<keyword evidence="3" id="KW-1185">Reference proteome</keyword>
<organism evidence="2 3">
    <name type="scientific">Phytophthora fragariaefolia</name>
    <dbReference type="NCBI Taxonomy" id="1490495"/>
    <lineage>
        <taxon>Eukaryota</taxon>
        <taxon>Sar</taxon>
        <taxon>Stramenopiles</taxon>
        <taxon>Oomycota</taxon>
        <taxon>Peronosporomycetes</taxon>
        <taxon>Peronosporales</taxon>
        <taxon>Peronosporaceae</taxon>
        <taxon>Phytophthora</taxon>
    </lineage>
</organism>
<evidence type="ECO:0000313" key="3">
    <source>
        <dbReference type="Proteomes" id="UP001165121"/>
    </source>
</evidence>
<feature type="region of interest" description="Disordered" evidence="1">
    <location>
        <begin position="84"/>
        <end position="119"/>
    </location>
</feature>
<dbReference type="EMBL" id="BSXT01003328">
    <property type="protein sequence ID" value="GMF53693.1"/>
    <property type="molecule type" value="Genomic_DNA"/>
</dbReference>
<proteinExistence type="predicted"/>
<comment type="caution">
    <text evidence="2">The sequence shown here is derived from an EMBL/GenBank/DDBJ whole genome shotgun (WGS) entry which is preliminary data.</text>
</comment>
<evidence type="ECO:0000256" key="1">
    <source>
        <dbReference type="SAM" id="MobiDB-lite"/>
    </source>
</evidence>
<sequence>MVLRFFGYLQEQFEQQLPLKGGYDVLRAQMEQQSQQMAVHTSILREASKKVGHQARETETLKDVVHHPSLPRGQVRLGWFAQPPPGEADDVKMEDTTEEGHSDGGEGHIGEGVTPRSESAQHLTFAMGTNTPTPPVYNGFSRQGKKAFVDSYLVY</sequence>
<dbReference type="Proteomes" id="UP001165121">
    <property type="component" value="Unassembled WGS sequence"/>
</dbReference>
<gene>
    <name evidence="2" type="ORF">Pfra01_002225100</name>
</gene>